<dbReference type="RefSeq" id="WP_338549986.1">
    <property type="nucleotide sequence ID" value="NZ_CP146069.1"/>
</dbReference>
<evidence type="ECO:0000256" key="1">
    <source>
        <dbReference type="SAM" id="MobiDB-lite"/>
    </source>
</evidence>
<gene>
    <name evidence="2" type="ORF">RZ517_02900</name>
</gene>
<proteinExistence type="predicted"/>
<dbReference type="Proteomes" id="UP001364156">
    <property type="component" value="Chromosome"/>
</dbReference>
<evidence type="ECO:0000313" key="3">
    <source>
        <dbReference type="Proteomes" id="UP001364156"/>
    </source>
</evidence>
<feature type="compositionally biased region" description="Basic and acidic residues" evidence="1">
    <location>
        <begin position="106"/>
        <end position="115"/>
    </location>
</feature>
<dbReference type="EMBL" id="CP146069">
    <property type="protein sequence ID" value="WWR47149.1"/>
    <property type="molecule type" value="Genomic_DNA"/>
</dbReference>
<reference evidence="2 3" key="1">
    <citation type="submission" date="2023-10" db="EMBL/GenBank/DDBJ databases">
        <title>Roseovarius strain S88 nov., isolated from a marine algae.</title>
        <authorList>
            <person name="Lee M.W."/>
            <person name="Lee J.K."/>
            <person name="Kim J.M."/>
            <person name="Choi D.G."/>
            <person name="Baek J.H."/>
            <person name="Bayburt H."/>
            <person name="Jung J.J."/>
            <person name="Han D.M."/>
            <person name="Jeon C.O."/>
        </authorList>
    </citation>
    <scope>NUCLEOTIDE SEQUENCE [LARGE SCALE GENOMIC DNA]</scope>
    <source>
        <strain evidence="2 3">S88</strain>
    </source>
</reference>
<accession>A0ABZ2HK19</accession>
<feature type="region of interest" description="Disordered" evidence="1">
    <location>
        <begin position="99"/>
        <end position="123"/>
    </location>
</feature>
<evidence type="ECO:0000313" key="2">
    <source>
        <dbReference type="EMBL" id="WWR47149.1"/>
    </source>
</evidence>
<protein>
    <submittedName>
        <fullName evidence="2">Uncharacterized protein</fullName>
    </submittedName>
</protein>
<sequence length="234" mass="25721">MTQVISRLFESEKLAQGVADRLRFEGVPQRAVRVVTAKAGEGEKDLATRISGYSVAANAAKAYAKHIGSGKAAVVVHATYRPLGAAKLTRNVMDRNNPIDLGDVTEETHVPDKPSRAPSIMDSHPHFLTTRVHNRRIPSGGPVSHGVGPKLLLKHRPRTSAINGGRYMSRFFWPMPLLKKNREARSAIRGGKHMSRMFWPQKLLSTKERRLSVIPGGSLPLSRALGFPAVMTRP</sequence>
<name>A0ABZ2HK19_9RHOB</name>
<organism evidence="2 3">
    <name type="scientific">Roseovarius phycicola</name>
    <dbReference type="NCBI Taxonomy" id="3080976"/>
    <lineage>
        <taxon>Bacteria</taxon>
        <taxon>Pseudomonadati</taxon>
        <taxon>Pseudomonadota</taxon>
        <taxon>Alphaproteobacteria</taxon>
        <taxon>Rhodobacterales</taxon>
        <taxon>Roseobacteraceae</taxon>
        <taxon>Roseovarius</taxon>
    </lineage>
</organism>
<keyword evidence="3" id="KW-1185">Reference proteome</keyword>